<dbReference type="GO" id="GO:0012505">
    <property type="term" value="C:endomembrane system"/>
    <property type="evidence" value="ECO:0007669"/>
    <property type="project" value="UniProtKB-SubCell"/>
</dbReference>
<keyword evidence="7" id="KW-1185">Reference proteome</keyword>
<evidence type="ECO:0000256" key="1">
    <source>
        <dbReference type="ARBA" id="ARBA00004127"/>
    </source>
</evidence>
<dbReference type="AlphaFoldDB" id="A0A0B2VT88"/>
<comment type="subcellular location">
    <subcellularLocation>
        <location evidence="1">Endomembrane system</location>
        <topology evidence="1">Multi-pass membrane protein</topology>
    </subcellularLocation>
</comment>
<keyword evidence="4 5" id="KW-0472">Membrane</keyword>
<sequence length="262" mass="29705">MNITAHNFNPNDKKYRACCCHVKTFTIIFGILEIFTICFMLVAVLPDINSKMCDNERKPSNSSQPWPSPATPASNDLDNIEKHFEKMKHIGCELNVLWLAWSVLQIFAVNLTFYGMKNTKWKLFLPHMIFRLLCLLLLVTLAIIFFIASFFYMGVEETHSCGVYFIALGSMTSLFSLFWIYIMVCQLRCCQFVKRSAETGFSVSTTRPLGPPTLSLSDARPATTPSAAPPVRQLPPLRHTYHRRAPPVYGEATYGDFPVKTG</sequence>
<evidence type="ECO:0000313" key="6">
    <source>
        <dbReference type="EMBL" id="KHN84185.1"/>
    </source>
</evidence>
<dbReference type="InterPro" id="IPR051115">
    <property type="entry name" value="LAPTM_transporter"/>
</dbReference>
<gene>
    <name evidence="6" type="ORF">Tcan_09516</name>
</gene>
<dbReference type="PANTHER" id="PTHR12479:SF10">
    <property type="entry name" value="LYSOSOMAL-ASSOCIATED TRANSMEMBRANE PROTEIN"/>
    <property type="match status" value="1"/>
</dbReference>
<evidence type="ECO:0000256" key="3">
    <source>
        <dbReference type="ARBA" id="ARBA00022989"/>
    </source>
</evidence>
<protein>
    <submittedName>
        <fullName evidence="6">Uncharacterized protein</fullName>
    </submittedName>
</protein>
<dbReference type="OMA" id="HPDGFNP"/>
<dbReference type="EMBL" id="JPKZ01001038">
    <property type="protein sequence ID" value="KHN84185.1"/>
    <property type="molecule type" value="Genomic_DNA"/>
</dbReference>
<evidence type="ECO:0000256" key="2">
    <source>
        <dbReference type="ARBA" id="ARBA00022692"/>
    </source>
</evidence>
<keyword evidence="3 5" id="KW-1133">Transmembrane helix</keyword>
<reference evidence="6 7" key="1">
    <citation type="submission" date="2014-11" db="EMBL/GenBank/DDBJ databases">
        <title>Genetic blueprint of the zoonotic pathogen Toxocara canis.</title>
        <authorList>
            <person name="Zhu X.-Q."/>
            <person name="Korhonen P.K."/>
            <person name="Cai H."/>
            <person name="Young N.D."/>
            <person name="Nejsum P."/>
            <person name="von Samson-Himmelstjerna G."/>
            <person name="Boag P.R."/>
            <person name="Tan P."/>
            <person name="Li Q."/>
            <person name="Min J."/>
            <person name="Yang Y."/>
            <person name="Wang X."/>
            <person name="Fang X."/>
            <person name="Hall R.S."/>
            <person name="Hofmann A."/>
            <person name="Sternberg P.W."/>
            <person name="Jex A.R."/>
            <person name="Gasser R.B."/>
        </authorList>
    </citation>
    <scope>NUCLEOTIDE SEQUENCE [LARGE SCALE GENOMIC DNA]</scope>
    <source>
        <strain evidence="6">PN_DK_2014</strain>
    </source>
</reference>
<dbReference type="Proteomes" id="UP000031036">
    <property type="component" value="Unassembled WGS sequence"/>
</dbReference>
<feature type="transmembrane region" description="Helical" evidence="5">
    <location>
        <begin position="96"/>
        <end position="116"/>
    </location>
</feature>
<evidence type="ECO:0000313" key="7">
    <source>
        <dbReference type="Proteomes" id="UP000031036"/>
    </source>
</evidence>
<dbReference type="PANTHER" id="PTHR12479">
    <property type="entry name" value="LYSOSOMAL-ASSOCIATED TRANSMEMBRANE PROTEIN"/>
    <property type="match status" value="1"/>
</dbReference>
<dbReference type="GO" id="GO:0005765">
    <property type="term" value="C:lysosomal membrane"/>
    <property type="evidence" value="ECO:0007669"/>
    <property type="project" value="TreeGrafter"/>
</dbReference>
<keyword evidence="2 5" id="KW-0812">Transmembrane</keyword>
<feature type="transmembrane region" description="Helical" evidence="5">
    <location>
        <begin position="164"/>
        <end position="185"/>
    </location>
</feature>
<proteinExistence type="predicted"/>
<organism evidence="6 7">
    <name type="scientific">Toxocara canis</name>
    <name type="common">Canine roundworm</name>
    <dbReference type="NCBI Taxonomy" id="6265"/>
    <lineage>
        <taxon>Eukaryota</taxon>
        <taxon>Metazoa</taxon>
        <taxon>Ecdysozoa</taxon>
        <taxon>Nematoda</taxon>
        <taxon>Chromadorea</taxon>
        <taxon>Rhabditida</taxon>
        <taxon>Spirurina</taxon>
        <taxon>Ascaridomorpha</taxon>
        <taxon>Ascaridoidea</taxon>
        <taxon>Toxocaridae</taxon>
        <taxon>Toxocara</taxon>
    </lineage>
</organism>
<feature type="transmembrane region" description="Helical" evidence="5">
    <location>
        <begin position="24"/>
        <end position="45"/>
    </location>
</feature>
<name>A0A0B2VT88_TOXCA</name>
<dbReference type="OrthoDB" id="5818301at2759"/>
<accession>A0A0B2VT88</accession>
<feature type="transmembrane region" description="Helical" evidence="5">
    <location>
        <begin position="128"/>
        <end position="152"/>
    </location>
</feature>
<evidence type="ECO:0000256" key="5">
    <source>
        <dbReference type="SAM" id="Phobius"/>
    </source>
</evidence>
<comment type="caution">
    <text evidence="6">The sequence shown here is derived from an EMBL/GenBank/DDBJ whole genome shotgun (WGS) entry which is preliminary data.</text>
</comment>
<evidence type="ECO:0000256" key="4">
    <source>
        <dbReference type="ARBA" id="ARBA00023136"/>
    </source>
</evidence>